<protein>
    <submittedName>
        <fullName evidence="1">Uncharacterized protein</fullName>
    </submittedName>
</protein>
<evidence type="ECO:0000313" key="1">
    <source>
        <dbReference type="EMBL" id="KAK4737317.1"/>
    </source>
</evidence>
<proteinExistence type="predicted"/>
<sequence>MSSDFKVCIDALRADPKSSSADKKSIYNEIVSVLEQAKEHVLIQCLQVCKENYDSSVDDAKKQLKILMQMTFLGL</sequence>
<gene>
    <name evidence="1" type="ORF">R3W88_001014</name>
</gene>
<evidence type="ECO:0000313" key="2">
    <source>
        <dbReference type="Proteomes" id="UP001311915"/>
    </source>
</evidence>
<dbReference type="EMBL" id="JAWPEI010000001">
    <property type="protein sequence ID" value="KAK4737317.1"/>
    <property type="molecule type" value="Genomic_DNA"/>
</dbReference>
<accession>A0AAV9MH11</accession>
<dbReference type="InterPro" id="IPR035513">
    <property type="entry name" value="Invertase/methylesterase_inhib"/>
</dbReference>
<dbReference type="AlphaFoldDB" id="A0AAV9MH11"/>
<dbReference type="Proteomes" id="UP001311915">
    <property type="component" value="Unassembled WGS sequence"/>
</dbReference>
<keyword evidence="2" id="KW-1185">Reference proteome</keyword>
<reference evidence="1 2" key="1">
    <citation type="submission" date="2023-10" db="EMBL/GenBank/DDBJ databases">
        <title>Genome-Wide Identification Analysis in wild type Solanum Pinnatisectum Reveals Some Genes Defensing Phytophthora Infestans.</title>
        <authorList>
            <person name="Sun C."/>
        </authorList>
    </citation>
    <scope>NUCLEOTIDE SEQUENCE [LARGE SCALE GENOMIC DNA]</scope>
    <source>
        <strain evidence="1">LQN</strain>
        <tissue evidence="1">Leaf</tissue>
    </source>
</reference>
<organism evidence="1 2">
    <name type="scientific">Solanum pinnatisectum</name>
    <name type="common">tansyleaf nightshade</name>
    <dbReference type="NCBI Taxonomy" id="50273"/>
    <lineage>
        <taxon>Eukaryota</taxon>
        <taxon>Viridiplantae</taxon>
        <taxon>Streptophyta</taxon>
        <taxon>Embryophyta</taxon>
        <taxon>Tracheophyta</taxon>
        <taxon>Spermatophyta</taxon>
        <taxon>Magnoliopsida</taxon>
        <taxon>eudicotyledons</taxon>
        <taxon>Gunneridae</taxon>
        <taxon>Pentapetalae</taxon>
        <taxon>asterids</taxon>
        <taxon>lamiids</taxon>
        <taxon>Solanales</taxon>
        <taxon>Solanaceae</taxon>
        <taxon>Solanoideae</taxon>
        <taxon>Solaneae</taxon>
        <taxon>Solanum</taxon>
    </lineage>
</organism>
<comment type="caution">
    <text evidence="1">The sequence shown here is derived from an EMBL/GenBank/DDBJ whole genome shotgun (WGS) entry which is preliminary data.</text>
</comment>
<name>A0AAV9MH11_9SOLN</name>
<dbReference type="SUPFAM" id="SSF101148">
    <property type="entry name" value="Plant invertase/pectin methylesterase inhibitor"/>
    <property type="match status" value="1"/>
</dbReference>